<evidence type="ECO:0000313" key="2">
    <source>
        <dbReference type="EMBL" id="KAK3395802.1"/>
    </source>
</evidence>
<dbReference type="Proteomes" id="UP001281003">
    <property type="component" value="Unassembled WGS sequence"/>
</dbReference>
<feature type="region of interest" description="Disordered" evidence="1">
    <location>
        <begin position="62"/>
        <end position="119"/>
    </location>
</feature>
<dbReference type="AlphaFoldDB" id="A0AAE0P9F9"/>
<keyword evidence="3" id="KW-1185">Reference proteome</keyword>
<reference evidence="2" key="2">
    <citation type="submission" date="2023-07" db="EMBL/GenBank/DDBJ databases">
        <authorList>
            <consortium name="Lawrence Berkeley National Laboratory"/>
            <person name="Haridas S."/>
            <person name="Hensen N."/>
            <person name="Bonometti L."/>
            <person name="Westerberg I."/>
            <person name="Brannstrom I.O."/>
            <person name="Guillou S."/>
            <person name="Cros-Aarteil S."/>
            <person name="Calhoun S."/>
            <person name="Kuo A."/>
            <person name="Mondo S."/>
            <person name="Pangilinan J."/>
            <person name="Riley R."/>
            <person name="LaButti K."/>
            <person name="Andreopoulos B."/>
            <person name="Lipzen A."/>
            <person name="Chen C."/>
            <person name="Yanf M."/>
            <person name="Daum C."/>
            <person name="Ng V."/>
            <person name="Clum A."/>
            <person name="Steindorff A."/>
            <person name="Ohm R."/>
            <person name="Martin F."/>
            <person name="Silar P."/>
            <person name="Natvig D."/>
            <person name="Lalanne C."/>
            <person name="Gautier V."/>
            <person name="Ament-velasquez S.L."/>
            <person name="Kruys A."/>
            <person name="Hutchinson M.I."/>
            <person name="Powell A.J."/>
            <person name="Barry K."/>
            <person name="Miller A.N."/>
            <person name="Grigoriev I.V."/>
            <person name="Debuchy R."/>
            <person name="Gladieux P."/>
            <person name="Thoren M.H."/>
            <person name="Johannesson H."/>
        </authorList>
    </citation>
    <scope>NUCLEOTIDE SEQUENCE</scope>
    <source>
        <strain evidence="2">FGSC 1904</strain>
    </source>
</reference>
<sequence length="265" mass="29249">MEHPTAPAEEVVMPTHSADVTPMAKNTKENSKPSPRSSANADQHALAVVEITELTKRIALDGPAGQDKADTAKNNNVLQPDNDRITKIGNKDAPTSSKDAKPSITDTELAVTQQKDDNSTQLYKPDQEVTANKALITRRTDLASDNIPDLDYNTTTVDTIPVPYVYPPRRPNIFKKRGLKRAAARPVYVWSKESGVQDIIDKAAKNAEDGDDDGEEFTAEDLKDIQSAQEEYVSKKTEAFKQMVSQHCWQTRKVVDLGEAFALED</sequence>
<feature type="compositionally biased region" description="Basic and acidic residues" evidence="1">
    <location>
        <begin position="81"/>
        <end position="90"/>
    </location>
</feature>
<evidence type="ECO:0000256" key="1">
    <source>
        <dbReference type="SAM" id="MobiDB-lite"/>
    </source>
</evidence>
<dbReference type="EMBL" id="JAUTDP010000010">
    <property type="protein sequence ID" value="KAK3395802.1"/>
    <property type="molecule type" value="Genomic_DNA"/>
</dbReference>
<organism evidence="2 3">
    <name type="scientific">Sordaria brevicollis</name>
    <dbReference type="NCBI Taxonomy" id="83679"/>
    <lineage>
        <taxon>Eukaryota</taxon>
        <taxon>Fungi</taxon>
        <taxon>Dikarya</taxon>
        <taxon>Ascomycota</taxon>
        <taxon>Pezizomycotina</taxon>
        <taxon>Sordariomycetes</taxon>
        <taxon>Sordariomycetidae</taxon>
        <taxon>Sordariales</taxon>
        <taxon>Sordariaceae</taxon>
        <taxon>Sordaria</taxon>
    </lineage>
</organism>
<comment type="caution">
    <text evidence="2">The sequence shown here is derived from an EMBL/GenBank/DDBJ whole genome shotgun (WGS) entry which is preliminary data.</text>
</comment>
<evidence type="ECO:0000313" key="3">
    <source>
        <dbReference type="Proteomes" id="UP001281003"/>
    </source>
</evidence>
<gene>
    <name evidence="2" type="ORF">B0T20DRAFT_455621</name>
</gene>
<name>A0AAE0P9F9_SORBR</name>
<feature type="region of interest" description="Disordered" evidence="1">
    <location>
        <begin position="1"/>
        <end position="44"/>
    </location>
</feature>
<protein>
    <submittedName>
        <fullName evidence="2">Uncharacterized protein</fullName>
    </submittedName>
</protein>
<proteinExistence type="predicted"/>
<reference evidence="2" key="1">
    <citation type="journal article" date="2023" name="Mol. Phylogenet. Evol.">
        <title>Genome-scale phylogeny and comparative genomics of the fungal order Sordariales.</title>
        <authorList>
            <person name="Hensen N."/>
            <person name="Bonometti L."/>
            <person name="Westerberg I."/>
            <person name="Brannstrom I.O."/>
            <person name="Guillou S."/>
            <person name="Cros-Aarteil S."/>
            <person name="Calhoun S."/>
            <person name="Haridas S."/>
            <person name="Kuo A."/>
            <person name="Mondo S."/>
            <person name="Pangilinan J."/>
            <person name="Riley R."/>
            <person name="LaButti K."/>
            <person name="Andreopoulos B."/>
            <person name="Lipzen A."/>
            <person name="Chen C."/>
            <person name="Yan M."/>
            <person name="Daum C."/>
            <person name="Ng V."/>
            <person name="Clum A."/>
            <person name="Steindorff A."/>
            <person name="Ohm R.A."/>
            <person name="Martin F."/>
            <person name="Silar P."/>
            <person name="Natvig D.O."/>
            <person name="Lalanne C."/>
            <person name="Gautier V."/>
            <person name="Ament-Velasquez S.L."/>
            <person name="Kruys A."/>
            <person name="Hutchinson M.I."/>
            <person name="Powell A.J."/>
            <person name="Barry K."/>
            <person name="Miller A.N."/>
            <person name="Grigoriev I.V."/>
            <person name="Debuchy R."/>
            <person name="Gladieux P."/>
            <person name="Hiltunen Thoren M."/>
            <person name="Johannesson H."/>
        </authorList>
    </citation>
    <scope>NUCLEOTIDE SEQUENCE</scope>
    <source>
        <strain evidence="2">FGSC 1904</strain>
    </source>
</reference>
<feature type="compositionally biased region" description="Polar residues" evidence="1">
    <location>
        <begin position="32"/>
        <end position="41"/>
    </location>
</feature>
<feature type="compositionally biased region" description="Polar residues" evidence="1">
    <location>
        <begin position="104"/>
        <end position="113"/>
    </location>
</feature>
<accession>A0AAE0P9F9</accession>